<sequence length="86" mass="9840">MDDVNELFAEANMSLQDAQQSLGTVYFEDDFNDAKRATQHTLSAFDALIERSTPEQRQSLLAANRPKMAQLQQQFHTLEQTLIHDD</sequence>
<dbReference type="InterPro" id="IPR053325">
    <property type="entry name" value="H3-Acetyl_Activator"/>
</dbReference>
<proteinExistence type="predicted"/>
<name>A0A2V3IGM7_9FLOR</name>
<keyword evidence="2" id="KW-1185">Reference proteome</keyword>
<reference evidence="1 2" key="1">
    <citation type="journal article" date="2018" name="Mol. Biol. Evol.">
        <title>Analysis of the draft genome of the red seaweed Gracilariopsis chorda provides insights into genome size evolution in Rhodophyta.</title>
        <authorList>
            <person name="Lee J."/>
            <person name="Yang E.C."/>
            <person name="Graf L."/>
            <person name="Yang J.H."/>
            <person name="Qiu H."/>
            <person name="Zel Zion U."/>
            <person name="Chan C.X."/>
            <person name="Stephens T.G."/>
            <person name="Weber A.P.M."/>
            <person name="Boo G.H."/>
            <person name="Boo S.M."/>
            <person name="Kim K.M."/>
            <person name="Shin Y."/>
            <person name="Jung M."/>
            <person name="Lee S.J."/>
            <person name="Yim H.S."/>
            <person name="Lee J.H."/>
            <person name="Bhattacharya D."/>
            <person name="Yoon H.S."/>
        </authorList>
    </citation>
    <scope>NUCLEOTIDE SEQUENCE [LARGE SCALE GENOMIC DNA]</scope>
    <source>
        <strain evidence="1 2">SKKU-2015</strain>
        <tissue evidence="1">Whole body</tissue>
    </source>
</reference>
<gene>
    <name evidence="1" type="ORF">BWQ96_09043</name>
</gene>
<dbReference type="PANTHER" id="PTHR35706">
    <property type="entry name" value="F14O23.11 PROTEIN"/>
    <property type="match status" value="1"/>
</dbReference>
<dbReference type="Proteomes" id="UP000247409">
    <property type="component" value="Unassembled WGS sequence"/>
</dbReference>
<dbReference type="AlphaFoldDB" id="A0A2V3IGM7"/>
<dbReference type="PANTHER" id="PTHR35706:SF1">
    <property type="entry name" value="EMBRYOGENESIS-LIKE PROTEIN"/>
    <property type="match status" value="1"/>
</dbReference>
<protein>
    <submittedName>
        <fullName evidence="1">Uncharacterized protein</fullName>
    </submittedName>
</protein>
<comment type="caution">
    <text evidence="1">The sequence shown here is derived from an EMBL/GenBank/DDBJ whole genome shotgun (WGS) entry which is preliminary data.</text>
</comment>
<dbReference type="EMBL" id="NBIV01000226">
    <property type="protein sequence ID" value="PXF41229.1"/>
    <property type="molecule type" value="Genomic_DNA"/>
</dbReference>
<dbReference type="OrthoDB" id="273230at2759"/>
<accession>A0A2V3IGM7</accession>
<evidence type="ECO:0000313" key="2">
    <source>
        <dbReference type="Proteomes" id="UP000247409"/>
    </source>
</evidence>
<organism evidence="1 2">
    <name type="scientific">Gracilariopsis chorda</name>
    <dbReference type="NCBI Taxonomy" id="448386"/>
    <lineage>
        <taxon>Eukaryota</taxon>
        <taxon>Rhodophyta</taxon>
        <taxon>Florideophyceae</taxon>
        <taxon>Rhodymeniophycidae</taxon>
        <taxon>Gracilariales</taxon>
        <taxon>Gracilariaceae</taxon>
        <taxon>Gracilariopsis</taxon>
    </lineage>
</organism>
<evidence type="ECO:0000313" key="1">
    <source>
        <dbReference type="EMBL" id="PXF41229.1"/>
    </source>
</evidence>